<sequence length="437" mass="51311">MFGLIQKHKRIAVIIVTLASLSFLFWMFSVSDVKQMLTGNPCVATVGDECITLREYRFELLKYSNFLQDERTEKLARRVALNSLITKEVLYLKAKELGWYVSDEEVVEVIKNDENFKEKGKFSVEKYRETLNRFGLTPAEYEEIVRKSLMAQRVLNFLREGVYVLPDELDIQKRFYSLRVEGKLYLIKPSDVKVDYEPSEEEIKEYYEKNKEKFKEEEKEVVYVWSLKDKEKVKEYYENLKKGSIPSGYTEFNENLPPKVKEAVKELNQENRIKVVRVGENYYLLYYKGKENAGYKPLEEVKEEIKKELVAKKQREKLKEFAQEVFKNLKEGKEVGVKPLAFSSASLEEIQRILMVEQKDLLNLVFGKEKVYGPYPSLAGYGILVVKNRKFEELKPEQVKEIERELKDNKFNDLAGLFVEKLIKEYGVKVNEQLAGI</sequence>
<dbReference type="EMBL" id="AE000657">
    <property type="protein sequence ID" value="AAC06821.1"/>
    <property type="molecule type" value="Genomic_DNA"/>
</dbReference>
<feature type="domain" description="PpiC" evidence="9">
    <location>
        <begin position="198"/>
        <end position="303"/>
    </location>
</feature>
<dbReference type="InterPro" id="IPR027304">
    <property type="entry name" value="Trigger_fact/SurA_dom_sf"/>
</dbReference>
<organism evidence="10 11">
    <name type="scientific">Aquifex aeolicus (strain VF5)</name>
    <dbReference type="NCBI Taxonomy" id="224324"/>
    <lineage>
        <taxon>Bacteria</taxon>
        <taxon>Pseudomonadati</taxon>
        <taxon>Aquificota</taxon>
        <taxon>Aquificia</taxon>
        <taxon>Aquificales</taxon>
        <taxon>Aquificaceae</taxon>
        <taxon>Aquifex</taxon>
    </lineage>
</organism>
<dbReference type="InterPro" id="IPR052029">
    <property type="entry name" value="PpiD_chaperone"/>
</dbReference>
<evidence type="ECO:0000256" key="7">
    <source>
        <dbReference type="ARBA" id="ARBA00038408"/>
    </source>
</evidence>
<evidence type="ECO:0000256" key="4">
    <source>
        <dbReference type="ARBA" id="ARBA00022989"/>
    </source>
</evidence>
<dbReference type="EnsemblBacteria" id="AAC06821">
    <property type="protein sequence ID" value="AAC06821"/>
    <property type="gene ID" value="aq_592"/>
</dbReference>
<evidence type="ECO:0000256" key="6">
    <source>
        <dbReference type="ARBA" id="ARBA00023186"/>
    </source>
</evidence>
<keyword evidence="2" id="KW-1003">Cell membrane</keyword>
<gene>
    <name evidence="10" type="ordered locus">aq_592</name>
</gene>
<evidence type="ECO:0000256" key="8">
    <source>
        <dbReference type="SAM" id="Phobius"/>
    </source>
</evidence>
<protein>
    <recommendedName>
        <fullName evidence="9">PpiC domain-containing protein</fullName>
    </recommendedName>
</protein>
<keyword evidence="11" id="KW-1185">Reference proteome</keyword>
<comment type="similarity">
    <text evidence="7">Belongs to the PpiD chaperone family.</text>
</comment>
<evidence type="ECO:0000256" key="2">
    <source>
        <dbReference type="ARBA" id="ARBA00022475"/>
    </source>
</evidence>
<name>O66854_AQUAE</name>
<dbReference type="InterPro" id="IPR000297">
    <property type="entry name" value="PPIase_PpiC"/>
</dbReference>
<keyword evidence="4 8" id="KW-1133">Transmembrane helix</keyword>
<dbReference type="GO" id="GO:0005886">
    <property type="term" value="C:plasma membrane"/>
    <property type="evidence" value="ECO:0007669"/>
    <property type="project" value="UniProtKB-SubCell"/>
</dbReference>
<evidence type="ECO:0000256" key="1">
    <source>
        <dbReference type="ARBA" id="ARBA00004401"/>
    </source>
</evidence>
<dbReference type="AlphaFoldDB" id="O66854"/>
<dbReference type="HOGENOM" id="CLU_621010_0_0_0"/>
<keyword evidence="6" id="KW-0143">Chaperone</keyword>
<dbReference type="InParanoid" id="O66854"/>
<evidence type="ECO:0000259" key="9">
    <source>
        <dbReference type="Pfam" id="PF13145"/>
    </source>
</evidence>
<keyword evidence="3 8" id="KW-0812">Transmembrane</keyword>
<evidence type="ECO:0000313" key="11">
    <source>
        <dbReference type="Proteomes" id="UP000000798"/>
    </source>
</evidence>
<evidence type="ECO:0000313" key="10">
    <source>
        <dbReference type="EMBL" id="AAC06821.1"/>
    </source>
</evidence>
<dbReference type="Gene3D" id="1.10.4030.10">
    <property type="entry name" value="Porin chaperone SurA, peptide-binding domain"/>
    <property type="match status" value="1"/>
</dbReference>
<feature type="transmembrane region" description="Helical" evidence="8">
    <location>
        <begin position="12"/>
        <end position="30"/>
    </location>
</feature>
<dbReference type="KEGG" id="aae:aq_592"/>
<dbReference type="STRING" id="224324.aq_592"/>
<keyword evidence="5 8" id="KW-0472">Membrane</keyword>
<dbReference type="PANTHER" id="PTHR47529:SF1">
    <property type="entry name" value="PERIPLASMIC CHAPERONE PPID"/>
    <property type="match status" value="1"/>
</dbReference>
<evidence type="ECO:0000256" key="5">
    <source>
        <dbReference type="ARBA" id="ARBA00023136"/>
    </source>
</evidence>
<dbReference type="Pfam" id="PF13145">
    <property type="entry name" value="Rotamase_2"/>
    <property type="match status" value="1"/>
</dbReference>
<evidence type="ECO:0000256" key="3">
    <source>
        <dbReference type="ARBA" id="ARBA00022692"/>
    </source>
</evidence>
<dbReference type="RefSeq" id="WP_010880352.1">
    <property type="nucleotide sequence ID" value="NC_000918.1"/>
</dbReference>
<dbReference type="SUPFAM" id="SSF109998">
    <property type="entry name" value="Triger factor/SurA peptide-binding domain-like"/>
    <property type="match status" value="1"/>
</dbReference>
<dbReference type="PIR" id="B70353">
    <property type="entry name" value="B70353"/>
</dbReference>
<accession>O66854</accession>
<dbReference type="Proteomes" id="UP000000798">
    <property type="component" value="Chromosome"/>
</dbReference>
<comment type="subcellular location">
    <subcellularLocation>
        <location evidence="1">Cell membrane</location>
        <topology evidence="1">Single-pass type II membrane protein</topology>
    </subcellularLocation>
</comment>
<dbReference type="Pfam" id="PF13624">
    <property type="entry name" value="SurA_N_3"/>
    <property type="match status" value="1"/>
</dbReference>
<reference evidence="10 11" key="1">
    <citation type="journal article" date="1998" name="Nature">
        <title>The complete genome of the hyperthermophilic bacterium Aquifex aeolicus.</title>
        <authorList>
            <person name="Deckert G."/>
            <person name="Warren P.V."/>
            <person name="Gaasterland T."/>
            <person name="Young W.G."/>
            <person name="Lenox A.L."/>
            <person name="Graham D.E."/>
            <person name="Overbeek R."/>
            <person name="Snead M.A."/>
            <person name="Keller M."/>
            <person name="Aujay M."/>
            <person name="Huber R."/>
            <person name="Feldman R.A."/>
            <person name="Short J.M."/>
            <person name="Olson G.J."/>
            <person name="Swanson R.V."/>
        </authorList>
    </citation>
    <scope>NUCLEOTIDE SEQUENCE [LARGE SCALE GENOMIC DNA]</scope>
    <source>
        <strain evidence="10 11">VF5</strain>
    </source>
</reference>
<dbReference type="GO" id="GO:0003755">
    <property type="term" value="F:peptidyl-prolyl cis-trans isomerase activity"/>
    <property type="evidence" value="ECO:0007669"/>
    <property type="project" value="InterPro"/>
</dbReference>
<dbReference type="eggNOG" id="COG0760">
    <property type="taxonomic scope" value="Bacteria"/>
</dbReference>
<proteinExistence type="inferred from homology"/>
<dbReference type="OrthoDB" id="9788030at2"/>
<dbReference type="PANTHER" id="PTHR47529">
    <property type="entry name" value="PEPTIDYL-PROLYL CIS-TRANS ISOMERASE D"/>
    <property type="match status" value="1"/>
</dbReference>